<dbReference type="Gramene" id="TraesROB_scaffold_080019_01G000300.1">
    <property type="protein sequence ID" value="TraesROB_scaffold_080019_01G000300.1"/>
    <property type="gene ID" value="TraesROB_scaffold_080019_01G000300"/>
</dbReference>
<dbReference type="Pfam" id="PF02466">
    <property type="entry name" value="Tim17"/>
    <property type="match status" value="1"/>
</dbReference>
<feature type="transmembrane region" description="Helical" evidence="6">
    <location>
        <begin position="164"/>
        <end position="186"/>
    </location>
</feature>
<dbReference type="Gramene" id="TraesJUL2A03G00761860.1">
    <property type="protein sequence ID" value="TraesJUL2A03G00761860.1.CDS1"/>
    <property type="gene ID" value="TraesJUL2A03G00761860"/>
</dbReference>
<dbReference type="EnsemblPlants" id="TraesCS2A02G402600.1">
    <property type="protein sequence ID" value="TraesCS2A02G402600.1.cds1"/>
    <property type="gene ID" value="TraesCS2A02G402600"/>
</dbReference>
<dbReference type="Gramene" id="TraesMAC2A03G00755770.1">
    <property type="protein sequence ID" value="TraesMAC2A03G00755770.1.CDS1"/>
    <property type="gene ID" value="TraesMAC2A03G00755770"/>
</dbReference>
<keyword evidence="8" id="KW-1185">Reference proteome</keyword>
<accession>A0A3B6B2D2</accession>
<evidence type="ECO:0000256" key="6">
    <source>
        <dbReference type="SAM" id="Phobius"/>
    </source>
</evidence>
<feature type="region of interest" description="Disordered" evidence="5">
    <location>
        <begin position="1"/>
        <end position="29"/>
    </location>
</feature>
<dbReference type="Gramene" id="TraesSYM2A03G00764930.1">
    <property type="protein sequence ID" value="TraesSYM2A03G00764930.1.CDS1"/>
    <property type="gene ID" value="TraesSYM2A03G00764930"/>
</dbReference>
<keyword evidence="4 6" id="KW-0472">Membrane</keyword>
<name>A0A3B6B2D2_WHEAT</name>
<reference evidence="7" key="2">
    <citation type="submission" date="2018-10" db="UniProtKB">
        <authorList>
            <consortium name="EnsemblPlants"/>
        </authorList>
    </citation>
    <scope>IDENTIFICATION</scope>
</reference>
<dbReference type="Gramene" id="TraesLAC2A03G00760810.1">
    <property type="protein sequence ID" value="TraesLAC2A03G00760810.1.CDS1"/>
    <property type="gene ID" value="TraesLAC2A03G00760810"/>
</dbReference>
<evidence type="ECO:0000256" key="1">
    <source>
        <dbReference type="ARBA" id="ARBA00004141"/>
    </source>
</evidence>
<proteinExistence type="predicted"/>
<dbReference type="Gramene" id="TraesSTA2A03G00755340.1">
    <property type="protein sequence ID" value="TraesSTA2A03G00755340.1.CDS1"/>
    <property type="gene ID" value="TraesSTA2A03G00755340"/>
</dbReference>
<protein>
    <submittedName>
        <fullName evidence="7">Uncharacterized protein</fullName>
    </submittedName>
</protein>
<sequence>MADAAEQSQYGERLSHSAPVGSRRTYTPYHPEGLNLPSCRTIYDLPTSPEVLFPEETRTWGRNLTLYPGCGYVAGAAAGAATGFKRAVAEAERGESFKLRTSRVLNHCGSVGRRYGNHVALIGLLFAGTECAVGNLRDADDWRNIIAAGFGTGMLYRAPSGPRSAIFGAAVGGLMAAAAVAGNQVFKGNGRTPPF</sequence>
<evidence type="ECO:0000256" key="3">
    <source>
        <dbReference type="ARBA" id="ARBA00022989"/>
    </source>
</evidence>
<dbReference type="Gramene" id="TraesRN2A0100947600.1">
    <property type="protein sequence ID" value="TraesRN2A0100947600.1"/>
    <property type="gene ID" value="TraesRN2A0100947600"/>
</dbReference>
<dbReference type="Gramene" id="TraesCLE_scaffold_065019_01G000300.1">
    <property type="protein sequence ID" value="TraesCLE_scaffold_065019_01G000300.1"/>
    <property type="gene ID" value="TraesCLE_scaffold_065019_01G000300"/>
</dbReference>
<dbReference type="Gramene" id="TraesCS2A02G402600.1">
    <property type="protein sequence ID" value="TraesCS2A02G402600.1.cds1"/>
    <property type="gene ID" value="TraesCS2A02G402600"/>
</dbReference>
<keyword evidence="2 6" id="KW-0812">Transmembrane</keyword>
<dbReference type="Gramene" id="TraesJAG2A03G00756800.1">
    <property type="protein sequence ID" value="TraesJAG2A03G00756800.1.CDS1"/>
    <property type="gene ID" value="TraesJAG2A03G00756800"/>
</dbReference>
<dbReference type="GO" id="GO:0030150">
    <property type="term" value="P:protein import into mitochondrial matrix"/>
    <property type="evidence" value="ECO:0000318"/>
    <property type="project" value="GO_Central"/>
</dbReference>
<evidence type="ECO:0000256" key="4">
    <source>
        <dbReference type="ARBA" id="ARBA00023136"/>
    </source>
</evidence>
<dbReference type="Proteomes" id="UP000019116">
    <property type="component" value="Chromosome 2A"/>
</dbReference>
<dbReference type="Gramene" id="TraesARI2A03G00765060.1">
    <property type="protein sequence ID" value="TraesARI2A03G00765060.1.CDS1"/>
    <property type="gene ID" value="TraesARI2A03G00765060"/>
</dbReference>
<dbReference type="Gramene" id="TraesKAR2A01G0412260.1">
    <property type="protein sequence ID" value="cds.TraesKAR2A01G0412260.1"/>
    <property type="gene ID" value="TraesKAR2A01G0412260"/>
</dbReference>
<dbReference type="Gramene" id="TraesCS2A03G0967700.1">
    <property type="protein sequence ID" value="TraesCS2A03G0967700.1.CDS1"/>
    <property type="gene ID" value="TraesCS2A03G0967700"/>
</dbReference>
<dbReference type="PaxDb" id="4565-Traes_2AL_CCB90DCFE.1"/>
<dbReference type="GO" id="GO:0005744">
    <property type="term" value="C:TIM23 mitochondrial import inner membrane translocase complex"/>
    <property type="evidence" value="ECO:0000318"/>
    <property type="project" value="GO_Central"/>
</dbReference>
<evidence type="ECO:0000313" key="7">
    <source>
        <dbReference type="EnsemblPlants" id="TraesCS2A02G402600.1.cds1"/>
    </source>
</evidence>
<dbReference type="Gramene" id="TraesWEE_scaffold_056464_01G000300.1">
    <property type="protein sequence ID" value="TraesWEE_scaffold_056464_01G000300.1"/>
    <property type="gene ID" value="TraesWEE_scaffold_056464_01G000300"/>
</dbReference>
<dbReference type="Gramene" id="TraesNOR2A03G00766870.1">
    <property type="protein sequence ID" value="TraesNOR2A03G00766870.1.CDS1"/>
    <property type="gene ID" value="TraesNOR2A03G00766870"/>
</dbReference>
<comment type="subcellular location">
    <subcellularLocation>
        <location evidence="1">Membrane</location>
        <topology evidence="1">Multi-pass membrane protein</topology>
    </subcellularLocation>
</comment>
<dbReference type="GO" id="GO:0008320">
    <property type="term" value="F:protein transmembrane transporter activity"/>
    <property type="evidence" value="ECO:0000318"/>
    <property type="project" value="GO_Central"/>
</dbReference>
<keyword evidence="3 6" id="KW-1133">Transmembrane helix</keyword>
<dbReference type="STRING" id="4565.A0A3B6B2D2"/>
<dbReference type="AlphaFoldDB" id="A0A3B6B2D2"/>
<dbReference type="InterPro" id="IPR045238">
    <property type="entry name" value="Tim23-like"/>
</dbReference>
<dbReference type="SMR" id="A0A3B6B2D2"/>
<dbReference type="Gramene" id="TraesCAD_scaffold_069735_01G000100.1">
    <property type="protein sequence ID" value="TraesCAD_scaffold_069735_01G000100.1"/>
    <property type="gene ID" value="TraesCAD_scaffold_069735_01G000100"/>
</dbReference>
<reference evidence="7" key="1">
    <citation type="submission" date="2018-08" db="EMBL/GenBank/DDBJ databases">
        <authorList>
            <person name="Rossello M."/>
        </authorList>
    </citation>
    <scope>NUCLEOTIDE SEQUENCE [LARGE SCALE GENOMIC DNA]</scope>
    <source>
        <strain evidence="7">cv. Chinese Spring</strain>
    </source>
</reference>
<feature type="compositionally biased region" description="Polar residues" evidence="5">
    <location>
        <begin position="1"/>
        <end position="10"/>
    </location>
</feature>
<dbReference type="PANTHER" id="PTHR15371:SF21">
    <property type="entry name" value="MITOCHONDRIAL IMPORT INNER MEMBRANE TRANSLOCASE SUBUNIT TIM23"/>
    <property type="match status" value="1"/>
</dbReference>
<dbReference type="OMA" id="DWKNTVA"/>
<evidence type="ECO:0000256" key="5">
    <source>
        <dbReference type="SAM" id="MobiDB-lite"/>
    </source>
</evidence>
<evidence type="ECO:0000313" key="8">
    <source>
        <dbReference type="Proteomes" id="UP000019116"/>
    </source>
</evidence>
<evidence type="ECO:0000256" key="2">
    <source>
        <dbReference type="ARBA" id="ARBA00022692"/>
    </source>
</evidence>
<dbReference type="OrthoDB" id="159299at2759"/>
<dbReference type="PANTHER" id="PTHR15371">
    <property type="entry name" value="TIM23"/>
    <property type="match status" value="1"/>
</dbReference>
<organism evidence="7">
    <name type="scientific">Triticum aestivum</name>
    <name type="common">Wheat</name>
    <dbReference type="NCBI Taxonomy" id="4565"/>
    <lineage>
        <taxon>Eukaryota</taxon>
        <taxon>Viridiplantae</taxon>
        <taxon>Streptophyta</taxon>
        <taxon>Embryophyta</taxon>
        <taxon>Tracheophyta</taxon>
        <taxon>Spermatophyta</taxon>
        <taxon>Magnoliopsida</taxon>
        <taxon>Liliopsida</taxon>
        <taxon>Poales</taxon>
        <taxon>Poaceae</taxon>
        <taxon>BOP clade</taxon>
        <taxon>Pooideae</taxon>
        <taxon>Triticodae</taxon>
        <taxon>Triticeae</taxon>
        <taxon>Triticinae</taxon>
        <taxon>Triticum</taxon>
    </lineage>
</organism>
<dbReference type="Gramene" id="TraesPARA_EIv1.0_0368780.1">
    <property type="protein sequence ID" value="TraesPARA_EIv1.0_0368780.1.CDS1"/>
    <property type="gene ID" value="TraesPARA_EIv1.0_0368780"/>
</dbReference>